<dbReference type="AlphaFoldDB" id="A0A2H0RL29"/>
<organism evidence="1 2">
    <name type="scientific">Candidatus Uhrbacteria bacterium CG10_big_fil_rev_8_21_14_0_10_50_16</name>
    <dbReference type="NCBI Taxonomy" id="1975039"/>
    <lineage>
        <taxon>Bacteria</taxon>
        <taxon>Candidatus Uhriibacteriota</taxon>
    </lineage>
</organism>
<accession>A0A2H0RL29</accession>
<comment type="caution">
    <text evidence="1">The sequence shown here is derived from an EMBL/GenBank/DDBJ whole genome shotgun (WGS) entry which is preliminary data.</text>
</comment>
<evidence type="ECO:0000313" key="2">
    <source>
        <dbReference type="Proteomes" id="UP000230084"/>
    </source>
</evidence>
<dbReference type="EMBL" id="PCYM01000010">
    <property type="protein sequence ID" value="PIR47252.1"/>
    <property type="molecule type" value="Genomic_DNA"/>
</dbReference>
<reference evidence="1 2" key="1">
    <citation type="submission" date="2017-09" db="EMBL/GenBank/DDBJ databases">
        <title>Depth-based differentiation of microbial function through sediment-hosted aquifers and enrichment of novel symbionts in the deep terrestrial subsurface.</title>
        <authorList>
            <person name="Probst A.J."/>
            <person name="Ladd B."/>
            <person name="Jarett J.K."/>
            <person name="Geller-Mcgrath D.E."/>
            <person name="Sieber C.M."/>
            <person name="Emerson J.B."/>
            <person name="Anantharaman K."/>
            <person name="Thomas B.C."/>
            <person name="Malmstrom R."/>
            <person name="Stieglmeier M."/>
            <person name="Klingl A."/>
            <person name="Woyke T."/>
            <person name="Ryan C.M."/>
            <person name="Banfield J.F."/>
        </authorList>
    </citation>
    <scope>NUCLEOTIDE SEQUENCE [LARGE SCALE GENOMIC DNA]</scope>
    <source>
        <strain evidence="1">CG10_big_fil_rev_8_21_14_0_10_50_16</strain>
    </source>
</reference>
<dbReference type="Proteomes" id="UP000230084">
    <property type="component" value="Unassembled WGS sequence"/>
</dbReference>
<evidence type="ECO:0000313" key="1">
    <source>
        <dbReference type="EMBL" id="PIR47252.1"/>
    </source>
</evidence>
<protein>
    <submittedName>
        <fullName evidence="1">Uncharacterized protein</fullName>
    </submittedName>
</protein>
<sequence>MTRRTAEQLAFHVKLLQDHGYTVIPPRAQGEGEFSQEELEAMAIALLVARQPGEGLMQDLLGWQKMNGYRTRILKHLPGLFYRTQAERYRTPGQRDNYEYFWEVLVHRTREDVLGLKQVGIGSANEFFSTLAKLGMSMRMPENHPLIREARARLAERACERS</sequence>
<name>A0A2H0RL29_9BACT</name>
<gene>
    <name evidence="1" type="ORF">COV06_04150</name>
</gene>
<proteinExistence type="predicted"/>